<dbReference type="PANTHER" id="PTHR45728">
    <property type="entry name" value="ACETYL-COA CARBOXYLASE, ISOFORM A"/>
    <property type="match status" value="1"/>
</dbReference>
<feature type="domain" description="Acetyl-CoA carboxylase central" evidence="1">
    <location>
        <begin position="2"/>
        <end position="133"/>
    </location>
</feature>
<evidence type="ECO:0000313" key="3">
    <source>
        <dbReference type="Proteomes" id="UP000694388"/>
    </source>
</evidence>
<dbReference type="Ensembl" id="ENSEBUT00000014426.1">
    <property type="protein sequence ID" value="ENSEBUP00000013850.1"/>
    <property type="gene ID" value="ENSEBUG00000008724.1"/>
</dbReference>
<reference evidence="2" key="2">
    <citation type="submission" date="2025-09" db="UniProtKB">
        <authorList>
            <consortium name="Ensembl"/>
        </authorList>
    </citation>
    <scope>IDENTIFICATION</scope>
</reference>
<dbReference type="InterPro" id="IPR049076">
    <property type="entry name" value="ACCA"/>
</dbReference>
<reference evidence="2" key="1">
    <citation type="submission" date="2025-08" db="UniProtKB">
        <authorList>
            <consortium name="Ensembl"/>
        </authorList>
    </citation>
    <scope>IDENTIFICATION</scope>
</reference>
<evidence type="ECO:0000259" key="1">
    <source>
        <dbReference type="Pfam" id="PF08326"/>
    </source>
</evidence>
<dbReference type="GO" id="GO:0005524">
    <property type="term" value="F:ATP binding"/>
    <property type="evidence" value="ECO:0007669"/>
    <property type="project" value="InterPro"/>
</dbReference>
<dbReference type="InterPro" id="IPR013537">
    <property type="entry name" value="AcCoA_COase_cen"/>
</dbReference>
<organism evidence="2 3">
    <name type="scientific">Eptatretus burgeri</name>
    <name type="common">Inshore hagfish</name>
    <dbReference type="NCBI Taxonomy" id="7764"/>
    <lineage>
        <taxon>Eukaryota</taxon>
        <taxon>Metazoa</taxon>
        <taxon>Chordata</taxon>
        <taxon>Craniata</taxon>
        <taxon>Vertebrata</taxon>
        <taxon>Cyclostomata</taxon>
        <taxon>Myxini</taxon>
        <taxon>Myxiniformes</taxon>
        <taxon>Myxinidae</taxon>
        <taxon>Eptatretinae</taxon>
        <taxon>Eptatretus</taxon>
    </lineage>
</organism>
<protein>
    <recommendedName>
        <fullName evidence="1">Acetyl-CoA carboxylase central domain-containing protein</fullName>
    </recommendedName>
</protein>
<dbReference type="PANTHER" id="PTHR45728:SF3">
    <property type="entry name" value="ACETYL-COA CARBOXYLASE"/>
    <property type="match status" value="1"/>
</dbReference>
<dbReference type="GO" id="GO:0005739">
    <property type="term" value="C:mitochondrion"/>
    <property type="evidence" value="ECO:0007669"/>
    <property type="project" value="TreeGrafter"/>
</dbReference>
<sequence>MTAILTELTQLSRTTNSKVALRARQVLIASNLPSFELRHNQVESIFLSAIDMFGHQFCPENLQKLILSETSIFDVLPNFFYHSNQIVRMAALEVYVRRAYIAYELNSLQHQQLHDGTCVVEFQFMLPSSHPNRCTEGFPLWGQLTPAWFLCLASVVYFMELMVDEGRTFPSVVQARVRHINCF</sequence>
<proteinExistence type="predicted"/>
<keyword evidence="3" id="KW-1185">Reference proteome</keyword>
<accession>A0A8C4QDJ8</accession>
<dbReference type="GeneTree" id="ENSGT00940000155049"/>
<dbReference type="GO" id="GO:0006633">
    <property type="term" value="P:fatty acid biosynthetic process"/>
    <property type="evidence" value="ECO:0007669"/>
    <property type="project" value="InterPro"/>
</dbReference>
<dbReference type="Pfam" id="PF08326">
    <property type="entry name" value="ACC_central"/>
    <property type="match status" value="1"/>
</dbReference>
<dbReference type="AlphaFoldDB" id="A0A8C4QDJ8"/>
<dbReference type="GO" id="GO:0003989">
    <property type="term" value="F:acetyl-CoA carboxylase activity"/>
    <property type="evidence" value="ECO:0007669"/>
    <property type="project" value="InterPro"/>
</dbReference>
<evidence type="ECO:0000313" key="2">
    <source>
        <dbReference type="Ensembl" id="ENSEBUP00000013850.1"/>
    </source>
</evidence>
<dbReference type="Proteomes" id="UP000694388">
    <property type="component" value="Unplaced"/>
</dbReference>
<name>A0A8C4QDJ8_EPTBU</name>